<comment type="caution">
    <text evidence="2">The sequence shown here is derived from an EMBL/GenBank/DDBJ whole genome shotgun (WGS) entry which is preliminary data.</text>
</comment>
<feature type="signal peptide" evidence="1">
    <location>
        <begin position="1"/>
        <end position="20"/>
    </location>
</feature>
<reference evidence="2 3" key="1">
    <citation type="submission" date="2016-09" db="EMBL/GenBank/DDBJ databases">
        <title>Photobacterium proteolyticum sp. nov. a protease producing bacterium isolated from ocean sediments of Laizhou Bay.</title>
        <authorList>
            <person name="Li Y."/>
        </authorList>
    </citation>
    <scope>NUCLEOTIDE SEQUENCE [LARGE SCALE GENOMIC DNA]</scope>
    <source>
        <strain evidence="2 3">13-12</strain>
    </source>
</reference>
<dbReference type="RefSeq" id="WP_075767662.1">
    <property type="nucleotide sequence ID" value="NZ_MJIL01000096.1"/>
</dbReference>
<keyword evidence="1" id="KW-0732">Signal</keyword>
<name>A0A1Q9G8U2_9GAMM</name>
<keyword evidence="3" id="KW-1185">Reference proteome</keyword>
<evidence type="ECO:0000256" key="1">
    <source>
        <dbReference type="SAM" id="SignalP"/>
    </source>
</evidence>
<dbReference type="AlphaFoldDB" id="A0A1Q9G8U2"/>
<gene>
    <name evidence="2" type="ORF">BIT28_15080</name>
</gene>
<dbReference type="OrthoDB" id="5917435at2"/>
<dbReference type="Proteomes" id="UP000186905">
    <property type="component" value="Unassembled WGS sequence"/>
</dbReference>
<accession>A0A1Q9G8U2</accession>
<evidence type="ECO:0000313" key="2">
    <source>
        <dbReference type="EMBL" id="OLQ70742.1"/>
    </source>
</evidence>
<dbReference type="EMBL" id="MJIL01000096">
    <property type="protein sequence ID" value="OLQ70742.1"/>
    <property type="molecule type" value="Genomic_DNA"/>
</dbReference>
<feature type="chain" id="PRO_5012322162" evidence="1">
    <location>
        <begin position="21"/>
        <end position="111"/>
    </location>
</feature>
<sequence>MPNFRCTIPLLLALSGFTQAQVTHALPENEEICRESVGKLLIEQHAIFSNNQIAPDIRRAAERAIDTTREAYSKNESYCQAQEALQAYKTKNKEDFHYRDGEVNYFGRGNI</sequence>
<evidence type="ECO:0000313" key="3">
    <source>
        <dbReference type="Proteomes" id="UP000186905"/>
    </source>
</evidence>
<proteinExistence type="predicted"/>
<dbReference type="STRING" id="1903952.BIT28_15080"/>
<protein>
    <submittedName>
        <fullName evidence="2">Uncharacterized protein</fullName>
    </submittedName>
</protein>
<organism evidence="2 3">
    <name type="scientific">Photobacterium proteolyticum</name>
    <dbReference type="NCBI Taxonomy" id="1903952"/>
    <lineage>
        <taxon>Bacteria</taxon>
        <taxon>Pseudomonadati</taxon>
        <taxon>Pseudomonadota</taxon>
        <taxon>Gammaproteobacteria</taxon>
        <taxon>Vibrionales</taxon>
        <taxon>Vibrionaceae</taxon>
        <taxon>Photobacterium</taxon>
    </lineage>
</organism>